<organism evidence="2 3">
    <name type="scientific">Sphaerisporangium corydalis</name>
    <dbReference type="NCBI Taxonomy" id="1441875"/>
    <lineage>
        <taxon>Bacteria</taxon>
        <taxon>Bacillati</taxon>
        <taxon>Actinomycetota</taxon>
        <taxon>Actinomycetes</taxon>
        <taxon>Streptosporangiales</taxon>
        <taxon>Streptosporangiaceae</taxon>
        <taxon>Sphaerisporangium</taxon>
    </lineage>
</organism>
<dbReference type="Pfam" id="PF13302">
    <property type="entry name" value="Acetyltransf_3"/>
    <property type="match status" value="1"/>
</dbReference>
<evidence type="ECO:0000313" key="3">
    <source>
        <dbReference type="Proteomes" id="UP001595891"/>
    </source>
</evidence>
<dbReference type="EMBL" id="JBHSFN010000033">
    <property type="protein sequence ID" value="MFC4591488.1"/>
    <property type="molecule type" value="Genomic_DNA"/>
</dbReference>
<dbReference type="PANTHER" id="PTHR43328:SF1">
    <property type="entry name" value="N-ACETYLTRANSFERASE DOMAIN-CONTAINING PROTEIN"/>
    <property type="match status" value="1"/>
</dbReference>
<evidence type="ECO:0000259" key="1">
    <source>
        <dbReference type="PROSITE" id="PS51186"/>
    </source>
</evidence>
<keyword evidence="2" id="KW-0808">Transferase</keyword>
<keyword evidence="2" id="KW-0012">Acyltransferase</keyword>
<proteinExistence type="predicted"/>
<dbReference type="Proteomes" id="UP001595891">
    <property type="component" value="Unassembled WGS sequence"/>
</dbReference>
<dbReference type="PROSITE" id="PS51186">
    <property type="entry name" value="GNAT"/>
    <property type="match status" value="1"/>
</dbReference>
<feature type="domain" description="N-acetyltransferase" evidence="1">
    <location>
        <begin position="9"/>
        <end position="157"/>
    </location>
</feature>
<dbReference type="InterPro" id="IPR000182">
    <property type="entry name" value="GNAT_dom"/>
</dbReference>
<reference evidence="3" key="1">
    <citation type="journal article" date="2019" name="Int. J. Syst. Evol. Microbiol.">
        <title>The Global Catalogue of Microorganisms (GCM) 10K type strain sequencing project: providing services to taxonomists for standard genome sequencing and annotation.</title>
        <authorList>
            <consortium name="The Broad Institute Genomics Platform"/>
            <consortium name="The Broad Institute Genome Sequencing Center for Infectious Disease"/>
            <person name="Wu L."/>
            <person name="Ma J."/>
        </authorList>
    </citation>
    <scope>NUCLEOTIDE SEQUENCE [LARGE SCALE GENOMIC DNA]</scope>
    <source>
        <strain evidence="3">CCUG 49560</strain>
    </source>
</reference>
<dbReference type="PANTHER" id="PTHR43328">
    <property type="entry name" value="ACETYLTRANSFERASE-RELATED"/>
    <property type="match status" value="1"/>
</dbReference>
<accession>A0ABV9EQS0</accession>
<dbReference type="RefSeq" id="WP_262847199.1">
    <property type="nucleotide sequence ID" value="NZ_JANZYP010000059.1"/>
</dbReference>
<name>A0ABV9EQS0_9ACTN</name>
<dbReference type="SUPFAM" id="SSF55729">
    <property type="entry name" value="Acyl-CoA N-acyltransferases (Nat)"/>
    <property type="match status" value="1"/>
</dbReference>
<gene>
    <name evidence="2" type="ORF">ACFO8L_35710</name>
</gene>
<dbReference type="EC" id="2.3.-.-" evidence="2"/>
<sequence length="157" mass="17728">MAEEPLGEVRLRDVEDGDIGVFFEQQLEPEATRMAAFPPKDRASFAAHWVNIRADRTVVTQTVLVDDQVAGNVVSWRRSDTRLIGYWIGRRHWGRGVATRALTLFVGRVRERPLYADVAEHNVGSIRVLEKCGFRRVTDESRLAEDGIAEVVLVLEA</sequence>
<comment type="caution">
    <text evidence="2">The sequence shown here is derived from an EMBL/GenBank/DDBJ whole genome shotgun (WGS) entry which is preliminary data.</text>
</comment>
<evidence type="ECO:0000313" key="2">
    <source>
        <dbReference type="EMBL" id="MFC4591488.1"/>
    </source>
</evidence>
<dbReference type="InterPro" id="IPR016181">
    <property type="entry name" value="Acyl_CoA_acyltransferase"/>
</dbReference>
<keyword evidence="3" id="KW-1185">Reference proteome</keyword>
<protein>
    <submittedName>
        <fullName evidence="2">GNAT family N-acetyltransferase</fullName>
        <ecNumber evidence="2">2.3.-.-</ecNumber>
    </submittedName>
</protein>
<dbReference type="Gene3D" id="3.40.630.30">
    <property type="match status" value="1"/>
</dbReference>
<dbReference type="GO" id="GO:0016746">
    <property type="term" value="F:acyltransferase activity"/>
    <property type="evidence" value="ECO:0007669"/>
    <property type="project" value="UniProtKB-KW"/>
</dbReference>